<dbReference type="EMBL" id="OX465077">
    <property type="protein sequence ID" value="CAI9268558.1"/>
    <property type="molecule type" value="Genomic_DNA"/>
</dbReference>
<reference evidence="2" key="1">
    <citation type="submission" date="2023-04" db="EMBL/GenBank/DDBJ databases">
        <authorList>
            <person name="Vijverberg K."/>
            <person name="Xiong W."/>
            <person name="Schranz E."/>
        </authorList>
    </citation>
    <scope>NUCLEOTIDE SEQUENCE</scope>
</reference>
<evidence type="ECO:0000256" key="1">
    <source>
        <dbReference type="SAM" id="MobiDB-lite"/>
    </source>
</evidence>
<name>A0AA35VWR3_LACSI</name>
<feature type="compositionally biased region" description="Basic and acidic residues" evidence="1">
    <location>
        <begin position="101"/>
        <end position="111"/>
    </location>
</feature>
<protein>
    <submittedName>
        <fullName evidence="2">Uncharacterized protein</fullName>
    </submittedName>
</protein>
<proteinExistence type="predicted"/>
<gene>
    <name evidence="2" type="ORF">LSALG_LOCUS8976</name>
</gene>
<sequence length="164" mass="18645">MGRKHSPLKREFELLGGLYARLSFDRAKGREIRRSDERHTKVDEGRCEKEARRRAVHYSGCRSRSRRGRRLGVYDAEEREGRSSEVAVELANGSENEVEEKDAREGPRDKGGPTGVRNIAADGKVCSEGQRERRYGGDSRSSVPTFRFFLFSLPAMDWCCNSSD</sequence>
<keyword evidence="3" id="KW-1185">Reference proteome</keyword>
<evidence type="ECO:0000313" key="2">
    <source>
        <dbReference type="EMBL" id="CAI9268558.1"/>
    </source>
</evidence>
<dbReference type="AlphaFoldDB" id="A0AA35VWR3"/>
<evidence type="ECO:0000313" key="3">
    <source>
        <dbReference type="Proteomes" id="UP001177003"/>
    </source>
</evidence>
<accession>A0AA35VWR3</accession>
<dbReference type="Proteomes" id="UP001177003">
    <property type="component" value="Chromosome 1"/>
</dbReference>
<feature type="region of interest" description="Disordered" evidence="1">
    <location>
        <begin position="79"/>
        <end position="140"/>
    </location>
</feature>
<organism evidence="2 3">
    <name type="scientific">Lactuca saligna</name>
    <name type="common">Willowleaf lettuce</name>
    <dbReference type="NCBI Taxonomy" id="75948"/>
    <lineage>
        <taxon>Eukaryota</taxon>
        <taxon>Viridiplantae</taxon>
        <taxon>Streptophyta</taxon>
        <taxon>Embryophyta</taxon>
        <taxon>Tracheophyta</taxon>
        <taxon>Spermatophyta</taxon>
        <taxon>Magnoliopsida</taxon>
        <taxon>eudicotyledons</taxon>
        <taxon>Gunneridae</taxon>
        <taxon>Pentapetalae</taxon>
        <taxon>asterids</taxon>
        <taxon>campanulids</taxon>
        <taxon>Asterales</taxon>
        <taxon>Asteraceae</taxon>
        <taxon>Cichorioideae</taxon>
        <taxon>Cichorieae</taxon>
        <taxon>Lactucinae</taxon>
        <taxon>Lactuca</taxon>
    </lineage>
</organism>